<dbReference type="AlphaFoldDB" id="L8JI88"/>
<accession>L8JI88</accession>
<proteinExistence type="predicted"/>
<evidence type="ECO:0000313" key="1">
    <source>
        <dbReference type="EMBL" id="ELR68591.1"/>
    </source>
</evidence>
<sequence>MRSMIKAAKIPEITPDKMANKKFNKMMPAESIMNVKIQNPPHKSTLLDGEVFFDRAFSHSQKTAR</sequence>
<organism evidence="1 2">
    <name type="scientific">Fulvivirga imtechensis AK7</name>
    <dbReference type="NCBI Taxonomy" id="1237149"/>
    <lineage>
        <taxon>Bacteria</taxon>
        <taxon>Pseudomonadati</taxon>
        <taxon>Bacteroidota</taxon>
        <taxon>Cytophagia</taxon>
        <taxon>Cytophagales</taxon>
        <taxon>Fulvivirgaceae</taxon>
        <taxon>Fulvivirga</taxon>
    </lineage>
</organism>
<reference evidence="1 2" key="1">
    <citation type="submission" date="2012-12" db="EMBL/GenBank/DDBJ databases">
        <title>Genome assembly of Fulvivirga imtechensis AK7.</title>
        <authorList>
            <person name="Nupur N."/>
            <person name="Khatri I."/>
            <person name="Kumar R."/>
            <person name="Subramanian S."/>
            <person name="Pinnaka A."/>
        </authorList>
    </citation>
    <scope>NUCLEOTIDE SEQUENCE [LARGE SCALE GENOMIC DNA]</scope>
    <source>
        <strain evidence="1 2">AK7</strain>
    </source>
</reference>
<dbReference type="Proteomes" id="UP000011135">
    <property type="component" value="Unassembled WGS sequence"/>
</dbReference>
<evidence type="ECO:0000313" key="2">
    <source>
        <dbReference type="Proteomes" id="UP000011135"/>
    </source>
</evidence>
<gene>
    <name evidence="1" type="ORF">C900_00225</name>
</gene>
<protein>
    <submittedName>
        <fullName evidence="1">Uncharacterized protein</fullName>
    </submittedName>
</protein>
<dbReference type="EMBL" id="AMZN01000106">
    <property type="protein sequence ID" value="ELR68591.1"/>
    <property type="molecule type" value="Genomic_DNA"/>
</dbReference>
<keyword evidence="2" id="KW-1185">Reference proteome</keyword>
<comment type="caution">
    <text evidence="1">The sequence shown here is derived from an EMBL/GenBank/DDBJ whole genome shotgun (WGS) entry which is preliminary data.</text>
</comment>
<name>L8JI88_9BACT</name>